<keyword evidence="3" id="KW-1185">Reference proteome</keyword>
<dbReference type="EMBL" id="UYYA01004037">
    <property type="protein sequence ID" value="VDM59003.1"/>
    <property type="molecule type" value="Genomic_DNA"/>
</dbReference>
<evidence type="ECO:0000313" key="4">
    <source>
        <dbReference type="WBParaSite" id="ACOC_0000741701-mRNA-1"/>
    </source>
</evidence>
<evidence type="ECO:0000313" key="3">
    <source>
        <dbReference type="Proteomes" id="UP000267027"/>
    </source>
</evidence>
<dbReference type="Pfam" id="PF07714">
    <property type="entry name" value="PK_Tyr_Ser-Thr"/>
    <property type="match status" value="1"/>
</dbReference>
<dbReference type="STRING" id="334426.A0A158PIC6"/>
<feature type="domain" description="Serine-threonine/tyrosine-protein kinase catalytic" evidence="1">
    <location>
        <begin position="251"/>
        <end position="345"/>
    </location>
</feature>
<protein>
    <submittedName>
        <fullName evidence="4">Pkinase_Tyr domain-containing protein</fullName>
    </submittedName>
</protein>
<dbReference type="AlphaFoldDB" id="A0A158PIC6"/>
<dbReference type="GO" id="GO:0004672">
    <property type="term" value="F:protein kinase activity"/>
    <property type="evidence" value="ECO:0007669"/>
    <property type="project" value="InterPro"/>
</dbReference>
<sequence>MLQVRWPLAVEGLAEIKEPGQQVTVTDVVEKKKVKIGNNEVDVRGLVQTSLGLVPISYLEPKNGQANRWWLGRLSPVEVGLLLSRDPALIMGSYAVCQPPEMDPLAADEWAEFVLVVRNISGDVDQWMYEWEIDYKFNQRFSKSFKKRKIVNDIICGPPHGAVPPIAYYVIKRTPIAKRLLSLDKEQKESLFKAYLYYNGIYSPATIRRLRPKLFNQKTFDKDIEKIQEGNIRNGYSFLSHIIGLGFEEDADAMEGTDGSDLEWPWWAPECLMHRTFNIVTDVWAFGCVIFEVEYTFLSLQALFAKGENVELPSGYNMETYLDDLFYMCTSYKPNDRPSFDYMFKFFRELLFDFAVGPEAAIKQYIKKSKRPKHSSHRKTVKDS</sequence>
<dbReference type="WBParaSite" id="ACOC_0000741701-mRNA-1">
    <property type="protein sequence ID" value="ACOC_0000741701-mRNA-1"/>
    <property type="gene ID" value="ACOC_0000741701"/>
</dbReference>
<gene>
    <name evidence="2" type="ORF">ACOC_LOCUS7418</name>
</gene>
<reference evidence="4" key="1">
    <citation type="submission" date="2016-04" db="UniProtKB">
        <authorList>
            <consortium name="WormBaseParasite"/>
        </authorList>
    </citation>
    <scope>IDENTIFICATION</scope>
</reference>
<reference evidence="2 3" key="2">
    <citation type="submission" date="2018-11" db="EMBL/GenBank/DDBJ databases">
        <authorList>
            <consortium name="Pathogen Informatics"/>
        </authorList>
    </citation>
    <scope>NUCLEOTIDE SEQUENCE [LARGE SCALE GENOMIC DNA]</scope>
    <source>
        <strain evidence="2 3">Costa Rica</strain>
    </source>
</reference>
<dbReference type="Proteomes" id="UP000267027">
    <property type="component" value="Unassembled WGS sequence"/>
</dbReference>
<proteinExistence type="predicted"/>
<organism evidence="4">
    <name type="scientific">Angiostrongylus costaricensis</name>
    <name type="common">Nematode worm</name>
    <dbReference type="NCBI Taxonomy" id="334426"/>
    <lineage>
        <taxon>Eukaryota</taxon>
        <taxon>Metazoa</taxon>
        <taxon>Ecdysozoa</taxon>
        <taxon>Nematoda</taxon>
        <taxon>Chromadorea</taxon>
        <taxon>Rhabditida</taxon>
        <taxon>Rhabditina</taxon>
        <taxon>Rhabditomorpha</taxon>
        <taxon>Strongyloidea</taxon>
        <taxon>Metastrongylidae</taxon>
        <taxon>Angiostrongylus</taxon>
    </lineage>
</organism>
<dbReference type="SUPFAM" id="SSF56112">
    <property type="entry name" value="Protein kinase-like (PK-like)"/>
    <property type="match status" value="1"/>
</dbReference>
<dbReference type="OMA" id="WPLAVEG"/>
<accession>A0A158PIC6</accession>
<dbReference type="InterPro" id="IPR001245">
    <property type="entry name" value="Ser-Thr/Tyr_kinase_cat_dom"/>
</dbReference>
<name>A0A158PIC6_ANGCS</name>
<evidence type="ECO:0000313" key="2">
    <source>
        <dbReference type="EMBL" id="VDM59003.1"/>
    </source>
</evidence>
<evidence type="ECO:0000259" key="1">
    <source>
        <dbReference type="Pfam" id="PF07714"/>
    </source>
</evidence>
<dbReference type="Gene3D" id="1.10.510.10">
    <property type="entry name" value="Transferase(Phosphotransferase) domain 1"/>
    <property type="match status" value="1"/>
</dbReference>
<dbReference type="OrthoDB" id="4062651at2759"/>
<dbReference type="InterPro" id="IPR011009">
    <property type="entry name" value="Kinase-like_dom_sf"/>
</dbReference>